<dbReference type="Proteomes" id="UP000492820">
    <property type="component" value="Unassembled WGS sequence"/>
</dbReference>
<sequence>MFDLPEGRRDCEMLNAVDFQNALLVGERLRGRRYPGRDRPKYFLGVPSLVEHVTSATGVKSRCSCLIDHWAPCLFSATATYAISVAHSSFCAPKEYHGVLSSSSRLALLSSCPMSGWQRTCGAFLQEEKNREHSSPLRVMKTYKRKPGVRLFAESLSTFGGTFDQRAQLAGLYFSLDRGSHLEDVIQRHLAASIRVLGGLLFSAVNRVFYDFLLDLTPLDFRFGSKDDQLTLKDACHSVVSLVLTIFRSYWLTSFWQLSRYSRQGGSGEWSLRRWRKAVAMDAVVTCEGRCRSGSHPEDCATVARTVYGRPLAVVLGMVDLVLV</sequence>
<dbReference type="AlphaFoldDB" id="A0A068X550"/>
<evidence type="ECO:0000313" key="3">
    <source>
        <dbReference type="WBParaSite" id="EgrG_002056600"/>
    </source>
</evidence>
<name>A0A068X550_ECHGR</name>
<dbReference type="EMBL" id="LK028700">
    <property type="protein sequence ID" value="CDS25059.1"/>
    <property type="molecule type" value="Genomic_DNA"/>
</dbReference>
<protein>
    <submittedName>
        <fullName evidence="3">Peroxisomal membrane protein 11B</fullName>
    </submittedName>
</protein>
<reference evidence="1 2" key="1">
    <citation type="journal article" date="2013" name="Nature">
        <title>The genomes of four tapeworm species reveal adaptations to parasitism.</title>
        <authorList>
            <person name="Tsai I.J."/>
            <person name="Zarowiecki M."/>
            <person name="Holroyd N."/>
            <person name="Garciarrubio A."/>
            <person name="Sanchez-Flores A."/>
            <person name="Brooks K.L."/>
            <person name="Tracey A."/>
            <person name="Bobes R.J."/>
            <person name="Fragoso G."/>
            <person name="Sciutto E."/>
            <person name="Aslett M."/>
            <person name="Beasley H."/>
            <person name="Bennett H.M."/>
            <person name="Cai J."/>
            <person name="Camicia F."/>
            <person name="Clark R."/>
            <person name="Cucher M."/>
            <person name="De Silva N."/>
            <person name="Day T.A."/>
            <person name="Deplazes P."/>
            <person name="Estrada K."/>
            <person name="Fernandez C."/>
            <person name="Holland P.W."/>
            <person name="Hou J."/>
            <person name="Hu S."/>
            <person name="Huckvale T."/>
            <person name="Hung S.S."/>
            <person name="Kamenetzky L."/>
            <person name="Keane J.A."/>
            <person name="Kiss F."/>
            <person name="Koziol U."/>
            <person name="Lambert O."/>
            <person name="Liu K."/>
            <person name="Luo X."/>
            <person name="Luo Y."/>
            <person name="Macchiaroli N."/>
            <person name="Nichol S."/>
            <person name="Paps J."/>
            <person name="Parkinson J."/>
            <person name="Pouchkina-Stantcheva N."/>
            <person name="Riddiford N."/>
            <person name="Rosenzvit M."/>
            <person name="Salinas G."/>
            <person name="Wasmuth J.D."/>
            <person name="Zamanian M."/>
            <person name="Zheng Y."/>
            <person name="Cai X."/>
            <person name="Soberon X."/>
            <person name="Olson P.D."/>
            <person name="Laclette J.P."/>
            <person name="Brehm K."/>
            <person name="Berriman M."/>
            <person name="Garciarrubio A."/>
            <person name="Bobes R.J."/>
            <person name="Fragoso G."/>
            <person name="Sanchez-Flores A."/>
            <person name="Estrada K."/>
            <person name="Cevallos M.A."/>
            <person name="Morett E."/>
            <person name="Gonzalez V."/>
            <person name="Portillo T."/>
            <person name="Ochoa-Leyva A."/>
            <person name="Jose M.V."/>
            <person name="Sciutto E."/>
            <person name="Landa A."/>
            <person name="Jimenez L."/>
            <person name="Valdes V."/>
            <person name="Carrero J.C."/>
            <person name="Larralde C."/>
            <person name="Morales-Montor J."/>
            <person name="Limon-Lason J."/>
            <person name="Soberon X."/>
            <person name="Laclette J.P."/>
        </authorList>
    </citation>
    <scope>NUCLEOTIDE SEQUENCE [LARGE SCALE GENOMIC DNA]</scope>
</reference>
<reference evidence="1" key="2">
    <citation type="submission" date="2014-06" db="EMBL/GenBank/DDBJ databases">
        <authorList>
            <person name="Aslett M."/>
        </authorList>
    </citation>
    <scope>NUCLEOTIDE SEQUENCE</scope>
</reference>
<reference evidence="3" key="3">
    <citation type="submission" date="2020-10" db="UniProtKB">
        <authorList>
            <consortium name="WormBaseParasite"/>
        </authorList>
    </citation>
    <scope>IDENTIFICATION</scope>
</reference>
<dbReference type="WBParaSite" id="EgrG_002056600">
    <property type="protein sequence ID" value="EgrG_002056600"/>
    <property type="gene ID" value="EgrG_002056600"/>
</dbReference>
<accession>A0A068X550</accession>
<evidence type="ECO:0000313" key="2">
    <source>
        <dbReference type="Proteomes" id="UP000492820"/>
    </source>
</evidence>
<dbReference type="OrthoDB" id="10655966at2759"/>
<gene>
    <name evidence="1" type="ORF">EgrG_002056600</name>
</gene>
<organism evidence="1">
    <name type="scientific">Echinococcus granulosus</name>
    <name type="common">Hydatid tapeworm</name>
    <dbReference type="NCBI Taxonomy" id="6210"/>
    <lineage>
        <taxon>Eukaryota</taxon>
        <taxon>Metazoa</taxon>
        <taxon>Spiralia</taxon>
        <taxon>Lophotrochozoa</taxon>
        <taxon>Platyhelminthes</taxon>
        <taxon>Cestoda</taxon>
        <taxon>Eucestoda</taxon>
        <taxon>Cyclophyllidea</taxon>
        <taxon>Taeniidae</taxon>
        <taxon>Echinococcus</taxon>
        <taxon>Echinococcus granulosus group</taxon>
    </lineage>
</organism>
<evidence type="ECO:0000313" key="1">
    <source>
        <dbReference type="EMBL" id="CDS25059.1"/>
    </source>
</evidence>
<proteinExistence type="predicted"/>